<dbReference type="CDD" id="cd07517">
    <property type="entry name" value="HAD_HPP"/>
    <property type="match status" value="1"/>
</dbReference>
<dbReference type="Pfam" id="PF08282">
    <property type="entry name" value="Hydrolase_3"/>
    <property type="match status" value="1"/>
</dbReference>
<comment type="caution">
    <text evidence="1">The sequence shown here is derived from an EMBL/GenBank/DDBJ whole genome shotgun (WGS) entry which is preliminary data.</text>
</comment>
<dbReference type="InterPro" id="IPR036412">
    <property type="entry name" value="HAD-like_sf"/>
</dbReference>
<sequence length="257" mass="28532">MNQKIVFLDIDGTIYNEEKQMSKATKHAVKQLQEQGHHVVIATGRAPFMYNELKKELNITTHIGFNGSYVVLDDQVVLAKSLDKDALKAIRSDAHEKGHPMVVMDHLGARTNIAASDRIRECMDNLHLPYPNVVNDPFEGEIYQGLLFSKIEEAHGYEDNYPQFDFVRWHELSLDLIPNGGSKAVGIKKVADLLHIDMKDTIAFGDGLNDIEMLQAAGTGVAMGNGKDIVKSVADFTTTHVDDEGIYEGLKKLALLS</sequence>
<gene>
    <name evidence="1" type="ORF">JOD17_003669</name>
</gene>
<dbReference type="SFLD" id="SFLDG01144">
    <property type="entry name" value="C2.B.4:_PGP_Like"/>
    <property type="match status" value="1"/>
</dbReference>
<dbReference type="InterPro" id="IPR006379">
    <property type="entry name" value="HAD-SF_hydro_IIB"/>
</dbReference>
<dbReference type="PANTHER" id="PTHR10000:SF25">
    <property type="entry name" value="PHOSPHATASE YKRA-RELATED"/>
    <property type="match status" value="1"/>
</dbReference>
<dbReference type="PROSITE" id="PS01228">
    <property type="entry name" value="COF_1"/>
    <property type="match status" value="1"/>
</dbReference>
<evidence type="ECO:0000313" key="1">
    <source>
        <dbReference type="EMBL" id="MBM7634547.1"/>
    </source>
</evidence>
<dbReference type="Proteomes" id="UP000741863">
    <property type="component" value="Unassembled WGS sequence"/>
</dbReference>
<dbReference type="Gene3D" id="3.30.1240.10">
    <property type="match status" value="1"/>
</dbReference>
<name>A0ABS2PGY7_9BACL</name>
<proteinExistence type="predicted"/>
<dbReference type="RefSeq" id="WP_204699366.1">
    <property type="nucleotide sequence ID" value="NZ_JAFBEC010000014.1"/>
</dbReference>
<keyword evidence="2" id="KW-1185">Reference proteome</keyword>
<protein>
    <submittedName>
        <fullName evidence="1">Cof subfamily protein (Haloacid dehalogenase superfamily)</fullName>
    </submittedName>
</protein>
<dbReference type="PROSITE" id="PS01229">
    <property type="entry name" value="COF_2"/>
    <property type="match status" value="1"/>
</dbReference>
<dbReference type="PANTHER" id="PTHR10000">
    <property type="entry name" value="PHOSPHOSERINE PHOSPHATASE"/>
    <property type="match status" value="1"/>
</dbReference>
<dbReference type="InterPro" id="IPR000150">
    <property type="entry name" value="Cof"/>
</dbReference>
<dbReference type="EMBL" id="JAFBEC010000014">
    <property type="protein sequence ID" value="MBM7634547.1"/>
    <property type="molecule type" value="Genomic_DNA"/>
</dbReference>
<organism evidence="1 2">
    <name type="scientific">Geomicrobium sediminis</name>
    <dbReference type="NCBI Taxonomy" id="1347788"/>
    <lineage>
        <taxon>Bacteria</taxon>
        <taxon>Bacillati</taxon>
        <taxon>Bacillota</taxon>
        <taxon>Bacilli</taxon>
        <taxon>Bacillales</taxon>
        <taxon>Geomicrobium</taxon>
    </lineage>
</organism>
<dbReference type="SFLD" id="SFLDG01140">
    <property type="entry name" value="C2.B:_Phosphomannomutase_and_P"/>
    <property type="match status" value="1"/>
</dbReference>
<dbReference type="InterPro" id="IPR023214">
    <property type="entry name" value="HAD_sf"/>
</dbReference>
<dbReference type="NCBIfam" id="TIGR00099">
    <property type="entry name" value="Cof-subfamily"/>
    <property type="match status" value="1"/>
</dbReference>
<dbReference type="SFLD" id="SFLDS00003">
    <property type="entry name" value="Haloacid_Dehalogenase"/>
    <property type="match status" value="1"/>
</dbReference>
<dbReference type="SUPFAM" id="SSF56784">
    <property type="entry name" value="HAD-like"/>
    <property type="match status" value="1"/>
</dbReference>
<evidence type="ECO:0000313" key="2">
    <source>
        <dbReference type="Proteomes" id="UP000741863"/>
    </source>
</evidence>
<dbReference type="Gene3D" id="3.40.50.1000">
    <property type="entry name" value="HAD superfamily/HAD-like"/>
    <property type="match status" value="1"/>
</dbReference>
<dbReference type="NCBIfam" id="TIGR01484">
    <property type="entry name" value="HAD-SF-IIB"/>
    <property type="match status" value="1"/>
</dbReference>
<accession>A0ABS2PGY7</accession>
<reference evidence="1 2" key="1">
    <citation type="submission" date="2021-01" db="EMBL/GenBank/DDBJ databases">
        <title>Genomic Encyclopedia of Type Strains, Phase IV (KMG-IV): sequencing the most valuable type-strain genomes for metagenomic binning, comparative biology and taxonomic classification.</title>
        <authorList>
            <person name="Goeker M."/>
        </authorList>
    </citation>
    <scope>NUCLEOTIDE SEQUENCE [LARGE SCALE GENOMIC DNA]</scope>
    <source>
        <strain evidence="1 2">DSM 25540</strain>
    </source>
</reference>